<protein>
    <submittedName>
        <fullName evidence="2">Uncharacterized protein</fullName>
    </submittedName>
</protein>
<name>A0A0P7D809_PSEPU</name>
<comment type="caution">
    <text evidence="2">The sequence shown here is derived from an EMBL/GenBank/DDBJ whole genome shotgun (WGS) entry which is preliminary data.</text>
</comment>
<evidence type="ECO:0000256" key="1">
    <source>
        <dbReference type="SAM" id="MobiDB-lite"/>
    </source>
</evidence>
<sequence length="149" mass="15799">MLGRAGGPTGAIIFAGYIEETGSPVSGGKIWTVEYQPLKHPDTSNSDDALNLLNKVFIGTSQDLLFSLANAPSGQNLFLMFTTANPTVVNDVRSSTPPHRITTAYSSRTGPPSTSKARPVAPRPSAPIVLSQNPYCGRILPVPIRLPKA</sequence>
<proteinExistence type="predicted"/>
<evidence type="ECO:0000313" key="2">
    <source>
        <dbReference type="EMBL" id="KPM61862.1"/>
    </source>
</evidence>
<reference evidence="2 3" key="1">
    <citation type="submission" date="2015-10" db="EMBL/GenBank/DDBJ databases">
        <title>Pseudomonas putida clinical strains.</title>
        <authorList>
            <person name="Molina L."/>
            <person name="Udaondo Z."/>
        </authorList>
    </citation>
    <scope>NUCLEOTIDE SEQUENCE [LARGE SCALE GENOMIC DNA]</scope>
    <source>
        <strain evidence="2 3">HB13667</strain>
    </source>
</reference>
<gene>
    <name evidence="2" type="ORF">HB13667_19255</name>
</gene>
<feature type="compositionally biased region" description="Polar residues" evidence="1">
    <location>
        <begin position="93"/>
        <end position="116"/>
    </location>
</feature>
<accession>A0A0P7D809</accession>
<evidence type="ECO:0000313" key="3">
    <source>
        <dbReference type="Proteomes" id="UP000050437"/>
    </source>
</evidence>
<dbReference type="Proteomes" id="UP000050437">
    <property type="component" value="Unassembled WGS sequence"/>
</dbReference>
<feature type="region of interest" description="Disordered" evidence="1">
    <location>
        <begin position="93"/>
        <end position="124"/>
    </location>
</feature>
<dbReference type="AlphaFoldDB" id="A0A0P7D809"/>
<dbReference type="EMBL" id="LKKS01000112">
    <property type="protein sequence ID" value="KPM61862.1"/>
    <property type="molecule type" value="Genomic_DNA"/>
</dbReference>
<organism evidence="2 3">
    <name type="scientific">Pseudomonas putida</name>
    <name type="common">Arthrobacter siderocapsulatus</name>
    <dbReference type="NCBI Taxonomy" id="303"/>
    <lineage>
        <taxon>Bacteria</taxon>
        <taxon>Pseudomonadati</taxon>
        <taxon>Pseudomonadota</taxon>
        <taxon>Gammaproteobacteria</taxon>
        <taxon>Pseudomonadales</taxon>
        <taxon>Pseudomonadaceae</taxon>
        <taxon>Pseudomonas</taxon>
    </lineage>
</organism>